<dbReference type="GO" id="GO:0000479">
    <property type="term" value="P:endonucleolytic cleavage of tricistronic rRNA transcript (SSU-rRNA, 5.8S rRNA, LSU-rRNA)"/>
    <property type="evidence" value="ECO:0007669"/>
    <property type="project" value="TreeGrafter"/>
</dbReference>
<keyword evidence="4" id="KW-0539">Nucleus</keyword>
<dbReference type="GO" id="GO:0005730">
    <property type="term" value="C:nucleolus"/>
    <property type="evidence" value="ECO:0007669"/>
    <property type="project" value="UniProtKB-SubCell"/>
</dbReference>
<name>A0A401L0J9_ASPAW</name>
<feature type="transmembrane region" description="Helical" evidence="5">
    <location>
        <begin position="495"/>
        <end position="519"/>
    </location>
</feature>
<dbReference type="EMBL" id="BDHI01000021">
    <property type="protein sequence ID" value="GCB24847.1"/>
    <property type="molecule type" value="Genomic_DNA"/>
</dbReference>
<keyword evidence="5" id="KW-1133">Transmembrane helix</keyword>
<dbReference type="InterPro" id="IPR013792">
    <property type="entry name" value="RNA3'P_cycl/enolpyr_Trfase_a/b"/>
</dbReference>
<dbReference type="InterPro" id="IPR000228">
    <property type="entry name" value="RNA3'_term_phos_cyc"/>
</dbReference>
<keyword evidence="9" id="KW-1185">Reference proteome</keyword>
<dbReference type="SUPFAM" id="SSF55205">
    <property type="entry name" value="EPT/RTPC-like"/>
    <property type="match status" value="1"/>
</dbReference>
<dbReference type="InterPro" id="IPR013791">
    <property type="entry name" value="RNA3'-term_phos_cycl_insert"/>
</dbReference>
<dbReference type="InterPro" id="IPR036553">
    <property type="entry name" value="RPTC_insert"/>
</dbReference>
<dbReference type="Pfam" id="PF05189">
    <property type="entry name" value="RTC_insert"/>
    <property type="match status" value="1"/>
</dbReference>
<proteinExistence type="inferred from homology"/>
<feature type="transmembrane region" description="Helical" evidence="5">
    <location>
        <begin position="468"/>
        <end position="489"/>
    </location>
</feature>
<feature type="domain" description="RNA 3'-terminal phosphate cyclase" evidence="6">
    <location>
        <begin position="12"/>
        <end position="366"/>
    </location>
</feature>
<dbReference type="PANTHER" id="PTHR11096:SF1">
    <property type="entry name" value="RNA 3'-TERMINAL PHOSPHATE CYCLASE-LIKE PROTEIN"/>
    <property type="match status" value="1"/>
</dbReference>
<keyword evidence="3" id="KW-0690">Ribosome biogenesis</keyword>
<reference evidence="8 9" key="1">
    <citation type="submission" date="2016-09" db="EMBL/GenBank/DDBJ databases">
        <title>Aspergillus awamori IFM 58123T.</title>
        <authorList>
            <person name="Kusuya Y."/>
            <person name="Shimizu M."/>
            <person name="Takahashi H."/>
            <person name="Yaguchi T."/>
        </authorList>
    </citation>
    <scope>NUCLEOTIDE SEQUENCE [LARGE SCALE GENOMIC DNA]</scope>
    <source>
        <strain evidence="8 9">IFM 58123</strain>
    </source>
</reference>
<dbReference type="FunFam" id="3.30.360.20:FF:000004">
    <property type="entry name" value="18S rRNA biogenesis protein"/>
    <property type="match status" value="1"/>
</dbReference>
<evidence type="ECO:0000313" key="9">
    <source>
        <dbReference type="Proteomes" id="UP000286921"/>
    </source>
</evidence>
<dbReference type="Pfam" id="PF01137">
    <property type="entry name" value="RTC"/>
    <property type="match status" value="1"/>
</dbReference>
<keyword evidence="5" id="KW-0472">Membrane</keyword>
<comment type="subcellular location">
    <subcellularLocation>
        <location evidence="1">Nucleus</location>
        <location evidence="1">Nucleolus</location>
    </subcellularLocation>
</comment>
<evidence type="ECO:0000256" key="1">
    <source>
        <dbReference type="ARBA" id="ARBA00004604"/>
    </source>
</evidence>
<evidence type="ECO:0000256" key="3">
    <source>
        <dbReference type="ARBA" id="ARBA00022517"/>
    </source>
</evidence>
<feature type="transmembrane region" description="Helical" evidence="5">
    <location>
        <begin position="443"/>
        <end position="461"/>
    </location>
</feature>
<dbReference type="NCBIfam" id="TIGR03400">
    <property type="entry name" value="18S_RNA_Rcl1p"/>
    <property type="match status" value="1"/>
</dbReference>
<evidence type="ECO:0000259" key="7">
    <source>
        <dbReference type="Pfam" id="PF05189"/>
    </source>
</evidence>
<dbReference type="STRING" id="105351.A0A401L0J9"/>
<comment type="caution">
    <text evidence="8">The sequence shown here is derived from an EMBL/GenBank/DDBJ whole genome shotgun (WGS) entry which is preliminary data.</text>
</comment>
<dbReference type="Gene3D" id="3.30.360.20">
    <property type="entry name" value="RNA 3'-terminal phosphate cyclase, insert domain"/>
    <property type="match status" value="1"/>
</dbReference>
<sequence>MASTSQPPLRFTSHKNFVYRLVFATLTGRTIQISQIRPSSPTNPGLAPHEISFLRLLESITNGSQMEISYTGTILVYKPGLITGSSPGVATSSGGVIRHELPAGCNRGVSYYLLPLCLLAPFSKAPIKVLFTGPGVITSSTPTGDMSVDSVRTAILPLYNQFGIFNNIELRILRRSNPGPNGRGGGGEVQLVFGHQLRLPKTLHLMNAGRIKKVRGVAYSVGVSASNNARMIETARGVLNPLVPDTYVFSDVSSAPLVPAPEKSNPSAKKKIGLGFGLSLVAESSTGCLFSADVASPPAGGEAPEDIGKRCAYQLLEAVSKGGCVAPAAVPTMLGLMTMGSEDVGRIQVGREVIAEESTIQLARDLTKFGAPGWGLRDASGENENGDVIISVVGRGIGNVGHGLFDPDRALSSVRRHPGLDAFACLNAARSFPKRKSQFCICSFPAGVCMPVFGLVSLAILTAFPSPFFLFLSLPFCPSLFPLSLTLFLHLQPSLLLLTCLTAISLQVFLALVSSCLCFERILKMLLGLAKNTLPTTQASSKREMLCAFHPSFFSSPSLATIGPSSSPICPPVLTPGAAAMPSWMKIVRTSG</sequence>
<dbReference type="CDD" id="cd00875">
    <property type="entry name" value="RNA_Cyclase_Class_I"/>
    <property type="match status" value="1"/>
</dbReference>
<evidence type="ECO:0000259" key="6">
    <source>
        <dbReference type="Pfam" id="PF01137"/>
    </source>
</evidence>
<comment type="similarity">
    <text evidence="2">Belongs to the RNA 3'-terminal cyclase family. Type 2 subfamily.</text>
</comment>
<organism evidence="8 9">
    <name type="scientific">Aspergillus awamori</name>
    <name type="common">Black koji mold</name>
    <dbReference type="NCBI Taxonomy" id="105351"/>
    <lineage>
        <taxon>Eukaryota</taxon>
        <taxon>Fungi</taxon>
        <taxon>Dikarya</taxon>
        <taxon>Ascomycota</taxon>
        <taxon>Pezizomycotina</taxon>
        <taxon>Eurotiomycetes</taxon>
        <taxon>Eurotiomycetidae</taxon>
        <taxon>Eurotiales</taxon>
        <taxon>Aspergillaceae</taxon>
        <taxon>Aspergillus</taxon>
    </lineage>
</organism>
<evidence type="ECO:0000313" key="8">
    <source>
        <dbReference type="EMBL" id="GCB24847.1"/>
    </source>
</evidence>
<keyword evidence="5" id="KW-0812">Transmembrane</keyword>
<gene>
    <name evidence="8" type="ORF">AAWM_07732</name>
</gene>
<protein>
    <submittedName>
        <fullName evidence="8">Probable RNA 3'-terminal phosphate cyclase-like protein</fullName>
    </submittedName>
</protein>
<dbReference type="PANTHER" id="PTHR11096">
    <property type="entry name" value="RNA 3' TERMINAL PHOSPHATE CYCLASE"/>
    <property type="match status" value="1"/>
</dbReference>
<dbReference type="InterPro" id="IPR016443">
    <property type="entry name" value="RNA3'_term_phos_cyc_type_2"/>
</dbReference>
<evidence type="ECO:0000256" key="2">
    <source>
        <dbReference type="ARBA" id="ARBA00007089"/>
    </source>
</evidence>
<evidence type="ECO:0000256" key="5">
    <source>
        <dbReference type="SAM" id="Phobius"/>
    </source>
</evidence>
<feature type="domain" description="RNA 3'-terminal phosphate cyclase insert" evidence="7">
    <location>
        <begin position="207"/>
        <end position="319"/>
    </location>
</feature>
<dbReference type="Proteomes" id="UP000286921">
    <property type="component" value="Unassembled WGS sequence"/>
</dbReference>
<dbReference type="GO" id="GO:0004521">
    <property type="term" value="F:RNA endonuclease activity"/>
    <property type="evidence" value="ECO:0007669"/>
    <property type="project" value="TreeGrafter"/>
</dbReference>
<accession>A0A401L0J9</accession>
<dbReference type="InterPro" id="IPR037136">
    <property type="entry name" value="RNA3'_phos_cyclase_dom_sf"/>
</dbReference>
<dbReference type="Gene3D" id="3.65.10.20">
    <property type="entry name" value="RNA 3'-terminal phosphate cyclase domain"/>
    <property type="match status" value="1"/>
</dbReference>
<evidence type="ECO:0000256" key="4">
    <source>
        <dbReference type="ARBA" id="ARBA00023242"/>
    </source>
</evidence>
<dbReference type="AlphaFoldDB" id="A0A401L0J9"/>
<dbReference type="InterPro" id="IPR023797">
    <property type="entry name" value="RNA3'_phos_cyclase_dom"/>
</dbReference>